<sequence length="807" mass="89362">MPPLSSSSTVKWFSYAFSRRNIASNKLRQFPRLAPSVATSHESAHKAGGSVIVAVSAASAIICLASIGVHQSGKEEREESAKSILDNIDLTGHRVEFPQNAKTLLIPSPCRCEGTYGLIPFSRYAIESEPLGEGAFGFVFAAKDKSSGHRFAIKMISKGSMNTIEFKREADAYLRIQSHGGHPNICALREVFEDEDSYALVLDLVGGGEMFDHLIVNGAFSEADAARLVREMASALDFLHGVGVVHADLKPENLMLSSTRESDAVIKLVDFGCAGVLPENDDDDEDVRIINPDTDGDTTPAYCPPEVLDGEGSPIHPSMDMWSLGIIIYIMLTGLHPFDFECNASQEEVIERIRTIRSPPLRNCPQTAHLSPSAIDLLSRLLNPDSKQRMTAQEMLSHPWVTGDTARREIIAGSDERLSKFRRFRTRIEKEVFQHLVSWSNNDCRLDPSAHRMTLMERVFTSFDKDKKGFITVNDVGDSGAGDTNSDDDSSESLSLSVFSNLLGENMRSKFFPKNHVLYHEGDIGSSMFFINSGKVEVTTKDGFRAELGQGDSVGEGGLLNPDKKRSATIRCLTPVHAIEIGREYFSKYLGSSGSALALGLKEKVNTRKFGRAEFILRQQQNLKDVILKRGEYIFKEGEAADGLYIVEDGIIAVQAQGRTAYSLKPGDMFGLQSLMFDKIRRGSALCANDECQIKKMETSDFEALIQSSPQLKDSIRELCLRREFRRAVVLKRKKSFPQASELREAFNEIDLDGNGELDVNEIRSLLMSSARFLSEENIQQLIQSLDLDASGNISFDEFVSIFGRVQ</sequence>
<keyword evidence="6" id="KW-0418">Kinase</keyword>
<keyword evidence="5 11" id="KW-0547">Nucleotide-binding</keyword>
<keyword evidence="3" id="KW-0140">cGMP</keyword>
<evidence type="ECO:0000256" key="2">
    <source>
        <dbReference type="ARBA" id="ARBA00022527"/>
    </source>
</evidence>
<keyword evidence="8 11" id="KW-0067">ATP-binding</keyword>
<dbReference type="PROSITE" id="PS50222">
    <property type="entry name" value="EF_HAND_2"/>
    <property type="match status" value="3"/>
</dbReference>
<dbReference type="SMART" id="SM00100">
    <property type="entry name" value="cNMP"/>
    <property type="match status" value="2"/>
</dbReference>
<comment type="similarity">
    <text evidence="10">Belongs to the protein kinase superfamily. Ser/Thr protein kinase family. CDPK subfamily.</text>
</comment>
<dbReference type="SUPFAM" id="SSF51206">
    <property type="entry name" value="cAMP-binding domain-like"/>
    <property type="match status" value="2"/>
</dbReference>
<protein>
    <submittedName>
        <fullName evidence="15">Uncharacterized protein</fullName>
    </submittedName>
</protein>
<evidence type="ECO:0000256" key="5">
    <source>
        <dbReference type="ARBA" id="ARBA00022741"/>
    </source>
</evidence>
<dbReference type="Pfam" id="PF00027">
    <property type="entry name" value="cNMP_binding"/>
    <property type="match status" value="2"/>
</dbReference>
<feature type="binding site" evidence="11">
    <location>
        <position position="154"/>
    </location>
    <ligand>
        <name>ATP</name>
        <dbReference type="ChEBI" id="CHEBI:30616"/>
    </ligand>
</feature>
<comment type="cofactor">
    <cofactor evidence="1">
        <name>Mg(2+)</name>
        <dbReference type="ChEBI" id="CHEBI:18420"/>
    </cofactor>
</comment>
<dbReference type="GO" id="GO:0005509">
    <property type="term" value="F:calcium ion binding"/>
    <property type="evidence" value="ECO:0007669"/>
    <property type="project" value="InterPro"/>
</dbReference>
<evidence type="ECO:0000256" key="6">
    <source>
        <dbReference type="ARBA" id="ARBA00022777"/>
    </source>
</evidence>
<dbReference type="PROSITE" id="PS00889">
    <property type="entry name" value="CNMP_BINDING_2"/>
    <property type="match status" value="1"/>
</dbReference>
<dbReference type="InterPro" id="IPR000719">
    <property type="entry name" value="Prot_kinase_dom"/>
</dbReference>
<dbReference type="PANTHER" id="PTHR24349">
    <property type="entry name" value="SERINE/THREONINE-PROTEIN KINASE"/>
    <property type="match status" value="1"/>
</dbReference>
<feature type="domain" description="EF-hand" evidence="14">
    <location>
        <begin position="738"/>
        <end position="773"/>
    </location>
</feature>
<keyword evidence="4" id="KW-0808">Transferase</keyword>
<evidence type="ECO:0000256" key="9">
    <source>
        <dbReference type="ARBA" id="ARBA00022992"/>
    </source>
</evidence>
<reference evidence="15" key="1">
    <citation type="submission" date="2021-01" db="EMBL/GenBank/DDBJ databases">
        <authorList>
            <person name="Corre E."/>
            <person name="Pelletier E."/>
            <person name="Niang G."/>
            <person name="Scheremetjew M."/>
            <person name="Finn R."/>
            <person name="Kale V."/>
            <person name="Holt S."/>
            <person name="Cochrane G."/>
            <person name="Meng A."/>
            <person name="Brown T."/>
            <person name="Cohen L."/>
        </authorList>
    </citation>
    <scope>NUCLEOTIDE SEQUENCE</scope>
    <source>
        <strain evidence="15">GSO104</strain>
    </source>
</reference>
<dbReference type="GO" id="GO:0005524">
    <property type="term" value="F:ATP binding"/>
    <property type="evidence" value="ECO:0007669"/>
    <property type="project" value="UniProtKB-UniRule"/>
</dbReference>
<dbReference type="EMBL" id="HBNS01045237">
    <property type="protein sequence ID" value="CAE4645256.1"/>
    <property type="molecule type" value="Transcribed_RNA"/>
</dbReference>
<dbReference type="InterPro" id="IPR011992">
    <property type="entry name" value="EF-hand-dom_pair"/>
</dbReference>
<dbReference type="InterPro" id="IPR002048">
    <property type="entry name" value="EF_hand_dom"/>
</dbReference>
<proteinExistence type="inferred from homology"/>
<dbReference type="PROSITE" id="PS50011">
    <property type="entry name" value="PROTEIN_KINASE_DOM"/>
    <property type="match status" value="1"/>
</dbReference>
<dbReference type="InterPro" id="IPR050205">
    <property type="entry name" value="CDPK_Ser/Thr_kinases"/>
</dbReference>
<evidence type="ECO:0000256" key="4">
    <source>
        <dbReference type="ARBA" id="ARBA00022679"/>
    </source>
</evidence>
<dbReference type="GO" id="GO:0030553">
    <property type="term" value="F:cGMP binding"/>
    <property type="evidence" value="ECO:0007669"/>
    <property type="project" value="UniProtKB-KW"/>
</dbReference>
<dbReference type="InterPro" id="IPR017441">
    <property type="entry name" value="Protein_kinase_ATP_BS"/>
</dbReference>
<dbReference type="GO" id="GO:0004674">
    <property type="term" value="F:protein serine/threonine kinase activity"/>
    <property type="evidence" value="ECO:0007669"/>
    <property type="project" value="UniProtKB-KW"/>
</dbReference>
<dbReference type="InterPro" id="IPR018490">
    <property type="entry name" value="cNMP-bd_dom_sf"/>
</dbReference>
<dbReference type="PROSITE" id="PS00108">
    <property type="entry name" value="PROTEIN_KINASE_ST"/>
    <property type="match status" value="1"/>
</dbReference>
<dbReference type="FunFam" id="1.10.510.10:FF:000571">
    <property type="entry name" value="Maternal embryonic leucine zipper kinase"/>
    <property type="match status" value="1"/>
</dbReference>
<keyword evidence="9" id="KW-0142">cGMP-binding</keyword>
<feature type="domain" description="Protein kinase" evidence="12">
    <location>
        <begin position="125"/>
        <end position="401"/>
    </location>
</feature>
<dbReference type="Gene3D" id="2.60.120.10">
    <property type="entry name" value="Jelly Rolls"/>
    <property type="match status" value="2"/>
</dbReference>
<feature type="domain" description="Cyclic nucleotide-binding" evidence="13">
    <location>
        <begin position="503"/>
        <end position="593"/>
    </location>
</feature>
<evidence type="ECO:0000259" key="12">
    <source>
        <dbReference type="PROSITE" id="PS50011"/>
    </source>
</evidence>
<dbReference type="Gene3D" id="1.10.238.10">
    <property type="entry name" value="EF-hand"/>
    <property type="match status" value="1"/>
</dbReference>
<evidence type="ECO:0000256" key="10">
    <source>
        <dbReference type="ARBA" id="ARBA00024334"/>
    </source>
</evidence>
<feature type="domain" description="EF-hand" evidence="14">
    <location>
        <begin position="451"/>
        <end position="486"/>
    </location>
</feature>
<evidence type="ECO:0000259" key="13">
    <source>
        <dbReference type="PROSITE" id="PS50042"/>
    </source>
</evidence>
<dbReference type="InterPro" id="IPR018488">
    <property type="entry name" value="cNMP-bd_CS"/>
</dbReference>
<keyword evidence="2" id="KW-0723">Serine/threonine-protein kinase</keyword>
<evidence type="ECO:0000313" key="15">
    <source>
        <dbReference type="EMBL" id="CAE4645256.1"/>
    </source>
</evidence>
<dbReference type="Pfam" id="PF00069">
    <property type="entry name" value="Pkinase"/>
    <property type="match status" value="1"/>
</dbReference>
<accession>A0A6V2M5Q3</accession>
<dbReference type="PROSITE" id="PS00107">
    <property type="entry name" value="PROTEIN_KINASE_ATP"/>
    <property type="match status" value="1"/>
</dbReference>
<dbReference type="SUPFAM" id="SSF47473">
    <property type="entry name" value="EF-hand"/>
    <property type="match status" value="1"/>
</dbReference>
<dbReference type="InterPro" id="IPR014710">
    <property type="entry name" value="RmlC-like_jellyroll"/>
</dbReference>
<dbReference type="Pfam" id="PF13499">
    <property type="entry name" value="EF-hand_7"/>
    <property type="match status" value="1"/>
</dbReference>
<dbReference type="Gene3D" id="1.10.510.10">
    <property type="entry name" value="Transferase(Phosphotransferase) domain 1"/>
    <property type="match status" value="1"/>
</dbReference>
<evidence type="ECO:0000256" key="3">
    <source>
        <dbReference type="ARBA" id="ARBA00022535"/>
    </source>
</evidence>
<dbReference type="SMART" id="SM00054">
    <property type="entry name" value="EFh"/>
    <property type="match status" value="3"/>
</dbReference>
<dbReference type="InterPro" id="IPR018247">
    <property type="entry name" value="EF_Hand_1_Ca_BS"/>
</dbReference>
<dbReference type="CDD" id="cd00051">
    <property type="entry name" value="EFh"/>
    <property type="match status" value="1"/>
</dbReference>
<dbReference type="SMART" id="SM00220">
    <property type="entry name" value="S_TKc"/>
    <property type="match status" value="1"/>
</dbReference>
<feature type="domain" description="EF-hand" evidence="14">
    <location>
        <begin position="774"/>
        <end position="807"/>
    </location>
</feature>
<evidence type="ECO:0000256" key="7">
    <source>
        <dbReference type="ARBA" id="ARBA00022837"/>
    </source>
</evidence>
<evidence type="ECO:0000256" key="11">
    <source>
        <dbReference type="PROSITE-ProRule" id="PRU10141"/>
    </source>
</evidence>
<dbReference type="InterPro" id="IPR008271">
    <property type="entry name" value="Ser/Thr_kinase_AS"/>
</dbReference>
<dbReference type="SUPFAM" id="SSF56112">
    <property type="entry name" value="Protein kinase-like (PK-like)"/>
    <property type="match status" value="1"/>
</dbReference>
<dbReference type="AlphaFoldDB" id="A0A6V2M5Q3"/>
<evidence type="ECO:0000256" key="1">
    <source>
        <dbReference type="ARBA" id="ARBA00001946"/>
    </source>
</evidence>
<keyword evidence="7" id="KW-0106">Calcium</keyword>
<gene>
    <name evidence="15" type="ORF">DBRI00130_LOCUS35018</name>
</gene>
<feature type="domain" description="Cyclic nucleotide-binding" evidence="13">
    <location>
        <begin position="623"/>
        <end position="723"/>
    </location>
</feature>
<dbReference type="InterPro" id="IPR000595">
    <property type="entry name" value="cNMP-bd_dom"/>
</dbReference>
<evidence type="ECO:0000259" key="14">
    <source>
        <dbReference type="PROSITE" id="PS50222"/>
    </source>
</evidence>
<dbReference type="CDD" id="cd00038">
    <property type="entry name" value="CAP_ED"/>
    <property type="match status" value="2"/>
</dbReference>
<evidence type="ECO:0000256" key="8">
    <source>
        <dbReference type="ARBA" id="ARBA00022840"/>
    </source>
</evidence>
<organism evidence="15">
    <name type="scientific">Ditylum brightwellii</name>
    <dbReference type="NCBI Taxonomy" id="49249"/>
    <lineage>
        <taxon>Eukaryota</taxon>
        <taxon>Sar</taxon>
        <taxon>Stramenopiles</taxon>
        <taxon>Ochrophyta</taxon>
        <taxon>Bacillariophyta</taxon>
        <taxon>Mediophyceae</taxon>
        <taxon>Lithodesmiophycidae</taxon>
        <taxon>Lithodesmiales</taxon>
        <taxon>Lithodesmiaceae</taxon>
        <taxon>Ditylum</taxon>
    </lineage>
</organism>
<dbReference type="InterPro" id="IPR011009">
    <property type="entry name" value="Kinase-like_dom_sf"/>
</dbReference>
<name>A0A6V2M5Q3_9STRA</name>
<dbReference type="PROSITE" id="PS00018">
    <property type="entry name" value="EF_HAND_1"/>
    <property type="match status" value="2"/>
</dbReference>
<dbReference type="PROSITE" id="PS50042">
    <property type="entry name" value="CNMP_BINDING_3"/>
    <property type="match status" value="2"/>
</dbReference>